<feature type="transmembrane region" description="Helical" evidence="5">
    <location>
        <begin position="234"/>
        <end position="259"/>
    </location>
</feature>
<feature type="transmembrane region" description="Helical" evidence="5">
    <location>
        <begin position="266"/>
        <end position="284"/>
    </location>
</feature>
<name>A0A2T3NNU4_9GAMM</name>
<dbReference type="PANTHER" id="PTHR14969:SF13">
    <property type="entry name" value="AT30094P"/>
    <property type="match status" value="1"/>
</dbReference>
<keyword evidence="5" id="KW-1133">Transmembrane helix</keyword>
<dbReference type="PRINTS" id="PR00502">
    <property type="entry name" value="NUDIXFAMILY"/>
</dbReference>
<feature type="transmembrane region" description="Helical" evidence="5">
    <location>
        <begin position="363"/>
        <end position="380"/>
    </location>
</feature>
<dbReference type="CDD" id="cd02883">
    <property type="entry name" value="NUDIX_Hydrolase"/>
    <property type="match status" value="1"/>
</dbReference>
<dbReference type="Proteomes" id="UP000241771">
    <property type="component" value="Unassembled WGS sequence"/>
</dbReference>
<organism evidence="8 9">
    <name type="scientific">Photobacterium sanctipauli</name>
    <dbReference type="NCBI Taxonomy" id="1342794"/>
    <lineage>
        <taxon>Bacteria</taxon>
        <taxon>Pseudomonadati</taxon>
        <taxon>Pseudomonadota</taxon>
        <taxon>Gammaproteobacteria</taxon>
        <taxon>Vibrionales</taxon>
        <taxon>Vibrionaceae</taxon>
        <taxon>Photobacterium</taxon>
    </lineage>
</organism>
<dbReference type="Pfam" id="PF00293">
    <property type="entry name" value="NUDIX"/>
    <property type="match status" value="1"/>
</dbReference>
<dbReference type="PANTHER" id="PTHR14969">
    <property type="entry name" value="SPHINGOSINE-1-PHOSPHATE PHOSPHOHYDROLASE"/>
    <property type="match status" value="1"/>
</dbReference>
<dbReference type="Pfam" id="PF01569">
    <property type="entry name" value="PAP2"/>
    <property type="match status" value="1"/>
</dbReference>
<feature type="transmembrane region" description="Helical" evidence="5">
    <location>
        <begin position="304"/>
        <end position="324"/>
    </location>
</feature>
<keyword evidence="6" id="KW-0732">Signal</keyword>
<feature type="transmembrane region" description="Helical" evidence="5">
    <location>
        <begin position="450"/>
        <end position="471"/>
    </location>
</feature>
<keyword evidence="9" id="KW-1185">Reference proteome</keyword>
<evidence type="ECO:0000256" key="4">
    <source>
        <dbReference type="ARBA" id="ARBA00047594"/>
    </source>
</evidence>
<keyword evidence="2" id="KW-0378">Hydrolase</keyword>
<dbReference type="InterPro" id="IPR000326">
    <property type="entry name" value="PAP2/HPO"/>
</dbReference>
<dbReference type="InterPro" id="IPR000086">
    <property type="entry name" value="NUDIX_hydrolase_dom"/>
</dbReference>
<dbReference type="SUPFAM" id="SSF55811">
    <property type="entry name" value="Nudix"/>
    <property type="match status" value="1"/>
</dbReference>
<dbReference type="OrthoDB" id="5918940at2"/>
<feature type="transmembrane region" description="Helical" evidence="5">
    <location>
        <begin position="417"/>
        <end position="435"/>
    </location>
</feature>
<feature type="domain" description="Nudix hydrolase" evidence="7">
    <location>
        <begin position="51"/>
        <end position="184"/>
    </location>
</feature>
<evidence type="ECO:0000256" key="3">
    <source>
        <dbReference type="ARBA" id="ARBA00032707"/>
    </source>
</evidence>
<dbReference type="InterPro" id="IPR020476">
    <property type="entry name" value="Nudix_hydrolase"/>
</dbReference>
<keyword evidence="5" id="KW-0472">Membrane</keyword>
<evidence type="ECO:0000256" key="6">
    <source>
        <dbReference type="SAM" id="SignalP"/>
    </source>
</evidence>
<accession>A0A2T3NNU4</accession>
<keyword evidence="5" id="KW-0812">Transmembrane</keyword>
<evidence type="ECO:0000313" key="8">
    <source>
        <dbReference type="EMBL" id="PSW17626.1"/>
    </source>
</evidence>
<protein>
    <recommendedName>
        <fullName evidence="1">undecaprenyl-diphosphate phosphatase</fullName>
        <ecNumber evidence="1">3.6.1.27</ecNumber>
    </recommendedName>
    <alternativeName>
        <fullName evidence="3">Undecaprenyl pyrophosphate phosphatase</fullName>
    </alternativeName>
</protein>
<feature type="signal peptide" evidence="6">
    <location>
        <begin position="1"/>
        <end position="19"/>
    </location>
</feature>
<feature type="chain" id="PRO_5015394080" description="undecaprenyl-diphosphate phosphatase" evidence="6">
    <location>
        <begin position="20"/>
        <end position="508"/>
    </location>
</feature>
<dbReference type="EC" id="3.6.1.27" evidence="1"/>
<evidence type="ECO:0000259" key="7">
    <source>
        <dbReference type="PROSITE" id="PS51462"/>
    </source>
</evidence>
<dbReference type="Gene3D" id="3.90.79.10">
    <property type="entry name" value="Nucleoside Triphosphate Pyrophosphohydrolase"/>
    <property type="match status" value="1"/>
</dbReference>
<dbReference type="GO" id="GO:0050380">
    <property type="term" value="F:undecaprenyl-diphosphatase activity"/>
    <property type="evidence" value="ECO:0007669"/>
    <property type="project" value="UniProtKB-EC"/>
</dbReference>
<comment type="catalytic activity">
    <reaction evidence="4">
        <text>di-trans,octa-cis-undecaprenyl diphosphate + H2O = di-trans,octa-cis-undecaprenyl phosphate + phosphate + H(+)</text>
        <dbReference type="Rhea" id="RHEA:28094"/>
        <dbReference type="ChEBI" id="CHEBI:15377"/>
        <dbReference type="ChEBI" id="CHEBI:15378"/>
        <dbReference type="ChEBI" id="CHEBI:43474"/>
        <dbReference type="ChEBI" id="CHEBI:58405"/>
        <dbReference type="ChEBI" id="CHEBI:60392"/>
        <dbReference type="EC" id="3.6.1.27"/>
    </reaction>
</comment>
<evidence type="ECO:0000256" key="5">
    <source>
        <dbReference type="SAM" id="Phobius"/>
    </source>
</evidence>
<gene>
    <name evidence="8" type="ORF">C9I98_19090</name>
</gene>
<dbReference type="InterPro" id="IPR036938">
    <property type="entry name" value="PAP2/HPO_sf"/>
</dbReference>
<dbReference type="EMBL" id="PYMA01000014">
    <property type="protein sequence ID" value="PSW17626.1"/>
    <property type="molecule type" value="Genomic_DNA"/>
</dbReference>
<evidence type="ECO:0000313" key="9">
    <source>
        <dbReference type="Proteomes" id="UP000241771"/>
    </source>
</evidence>
<proteinExistence type="predicted"/>
<dbReference type="SUPFAM" id="SSF48317">
    <property type="entry name" value="Acid phosphatase/Vanadium-dependent haloperoxidase"/>
    <property type="match status" value="1"/>
</dbReference>
<evidence type="ECO:0000256" key="2">
    <source>
        <dbReference type="ARBA" id="ARBA00022801"/>
    </source>
</evidence>
<dbReference type="Gene3D" id="1.20.144.10">
    <property type="entry name" value="Phosphatidic acid phosphatase type 2/haloperoxidase"/>
    <property type="match status" value="1"/>
</dbReference>
<reference evidence="8 9" key="1">
    <citation type="submission" date="2018-01" db="EMBL/GenBank/DDBJ databases">
        <title>Whole genome sequencing of Histamine producing bacteria.</title>
        <authorList>
            <person name="Butler K."/>
        </authorList>
    </citation>
    <scope>NUCLEOTIDE SEQUENCE [LARGE SCALE GENOMIC DNA]</scope>
    <source>
        <strain evidence="8 9">DSM 100436</strain>
    </source>
</reference>
<comment type="caution">
    <text evidence="8">The sequence shown here is derived from an EMBL/GenBank/DDBJ whole genome shotgun (WGS) entry which is preliminary data.</text>
</comment>
<dbReference type="AlphaFoldDB" id="A0A2T3NNU4"/>
<feature type="transmembrane region" description="Helical" evidence="5">
    <location>
        <begin position="336"/>
        <end position="357"/>
    </location>
</feature>
<feature type="transmembrane region" description="Helical" evidence="5">
    <location>
        <begin position="392"/>
        <end position="411"/>
    </location>
</feature>
<feature type="transmembrane region" description="Helical" evidence="5">
    <location>
        <begin position="477"/>
        <end position="502"/>
    </location>
</feature>
<dbReference type="InterPro" id="IPR015797">
    <property type="entry name" value="NUDIX_hydrolase-like_dom_sf"/>
</dbReference>
<evidence type="ECO:0000256" key="1">
    <source>
        <dbReference type="ARBA" id="ARBA00012374"/>
    </source>
</evidence>
<sequence>MARWLVVFLLCFLSPLLSAQEAASQQLDLKPEASPLLVGEKVPGENGRHPEDIIGAVCVIRHGDKLVMMSEVITRKLSLPGGYIDTGDTPEQAARREALEETGIDVTVSDLIQYRGRAAIYSCVAKTPILVSSFRDYTGHLIVASWFSKHFATEIERVYLIDPQDVSAKAYRYAEDAELLPLWLEKTPNSEVLVYSDLSDQVNFLHQLELVLIKGFQQGVSQWPQPLQNMFEGMMFLMNLPGEPWFVAVLLVAIAGFFGPKALIEFLFVLILASFTSSLLKYGIASPRPSVIIPELQKINAYGFGFPSGHTLLATLLWGIFWHVLLRVVKAPYKWLITFGICIMIAGQAVARVWYGVHFISDTIMSVMLGLVIVALVIVWRGDESNQYHRLLMTKWFWLFITMVVGIVASFTLVPSHAYLFAGMLGVFLTCDYVAKQPVRARKVQCQQGFLHSVVIALGFALLAWTVNFVASLSTVSLLVLAIKGVGAMIVTVWLVGSTTYLHCKYQK</sequence>
<dbReference type="RefSeq" id="WP_051902126.1">
    <property type="nucleotide sequence ID" value="NZ_PYMA01000014.1"/>
</dbReference>
<dbReference type="SMART" id="SM00014">
    <property type="entry name" value="acidPPc"/>
    <property type="match status" value="1"/>
</dbReference>
<dbReference type="PROSITE" id="PS51462">
    <property type="entry name" value="NUDIX"/>
    <property type="match status" value="1"/>
</dbReference>